<dbReference type="KEGG" id="hro:HELRODRAFT_89777"/>
<proteinExistence type="inferred from homology"/>
<dbReference type="EMBL" id="KB097661">
    <property type="protein sequence ID" value="ESN92199.1"/>
    <property type="molecule type" value="Genomic_DNA"/>
</dbReference>
<evidence type="ECO:0000256" key="1">
    <source>
        <dbReference type="ARBA" id="ARBA00011012"/>
    </source>
</evidence>
<organism evidence="3 4">
    <name type="scientific">Helobdella robusta</name>
    <name type="common">Californian leech</name>
    <dbReference type="NCBI Taxonomy" id="6412"/>
    <lineage>
        <taxon>Eukaryota</taxon>
        <taxon>Metazoa</taxon>
        <taxon>Spiralia</taxon>
        <taxon>Lophotrochozoa</taxon>
        <taxon>Annelida</taxon>
        <taxon>Clitellata</taxon>
        <taxon>Hirudinea</taxon>
        <taxon>Rhynchobdellida</taxon>
        <taxon>Glossiphoniidae</taxon>
        <taxon>Helobdella</taxon>
    </lineage>
</organism>
<dbReference type="SUPFAM" id="SSF48371">
    <property type="entry name" value="ARM repeat"/>
    <property type="match status" value="1"/>
</dbReference>
<comment type="similarity">
    <text evidence="1">Belongs to the Mo25 family.</text>
</comment>
<dbReference type="PANTHER" id="PTHR10182:SF3">
    <property type="entry name" value="PROTEIN MO25"/>
    <property type="match status" value="1"/>
</dbReference>
<dbReference type="RefSeq" id="XP_009029670.1">
    <property type="nucleotide sequence ID" value="XM_009031422.1"/>
</dbReference>
<dbReference type="EnsemblMetazoa" id="HelroT89777">
    <property type="protein sequence ID" value="HelroP89777"/>
    <property type="gene ID" value="HelroG89777"/>
</dbReference>
<dbReference type="InterPro" id="IPR013878">
    <property type="entry name" value="Mo25"/>
</dbReference>
<dbReference type="PANTHER" id="PTHR10182">
    <property type="entry name" value="CALCIUM-BINDING PROTEIN 39-RELATED"/>
    <property type="match status" value="1"/>
</dbReference>
<dbReference type="InterPro" id="IPR016024">
    <property type="entry name" value="ARM-type_fold"/>
</dbReference>
<dbReference type="InParanoid" id="T1G7H5"/>
<evidence type="ECO:0000313" key="4">
    <source>
        <dbReference type="Proteomes" id="UP000015101"/>
    </source>
</evidence>
<sequence length="362" mass="41730">MPLFGGKHKTPHELVKSLNENLSTKSLADSKDEASLKKYAKVQEEISKCLSSMKSILASTSDQESHGGSSETVNQLAQEVHNAKLLHLMVENLGKIDFEGRKDVVSIFISLLRRQAAGSQRHPTVDHICENRDVLDLLMVNYKNQELALNCGVILRECFRYEELVKLVLNSDNFYKFFEYVEVTTFDISSDAFLTFKELLTKHRAMMAQFLEENYETFFKSYHSLISSDNYVTRRQALKLLGELLLERNNFSIMTRYISNPDNLLMIMNMLKESSKNIQFEAFHVFKVFVANPDKPPSVQEILLRRRDKLLEYLSKFHSERSDDEQFNDEKAYLIKQIKELKPLEDTAAVSTAGGPQHQVRK</sequence>
<dbReference type="GeneID" id="20217022"/>
<dbReference type="GO" id="GO:0043539">
    <property type="term" value="F:protein serine/threonine kinase activator activity"/>
    <property type="evidence" value="ECO:0000318"/>
    <property type="project" value="GO_Central"/>
</dbReference>
<reference evidence="2 4" key="2">
    <citation type="journal article" date="2013" name="Nature">
        <title>Insights into bilaterian evolution from three spiralian genomes.</title>
        <authorList>
            <person name="Simakov O."/>
            <person name="Marletaz F."/>
            <person name="Cho S.J."/>
            <person name="Edsinger-Gonzales E."/>
            <person name="Havlak P."/>
            <person name="Hellsten U."/>
            <person name="Kuo D.H."/>
            <person name="Larsson T."/>
            <person name="Lv J."/>
            <person name="Arendt D."/>
            <person name="Savage R."/>
            <person name="Osoegawa K."/>
            <person name="de Jong P."/>
            <person name="Grimwood J."/>
            <person name="Chapman J.A."/>
            <person name="Shapiro H."/>
            <person name="Aerts A."/>
            <person name="Otillar R.P."/>
            <person name="Terry A.Y."/>
            <person name="Boore J.L."/>
            <person name="Grigoriev I.V."/>
            <person name="Lindberg D.R."/>
            <person name="Seaver E.C."/>
            <person name="Weisblat D.A."/>
            <person name="Putnam N.H."/>
            <person name="Rokhsar D.S."/>
        </authorList>
    </citation>
    <scope>NUCLEOTIDE SEQUENCE</scope>
</reference>
<reference evidence="4" key="1">
    <citation type="submission" date="2012-12" db="EMBL/GenBank/DDBJ databases">
        <authorList>
            <person name="Hellsten U."/>
            <person name="Grimwood J."/>
            <person name="Chapman J.A."/>
            <person name="Shapiro H."/>
            <person name="Aerts A."/>
            <person name="Otillar R.P."/>
            <person name="Terry A.Y."/>
            <person name="Boore J.L."/>
            <person name="Simakov O."/>
            <person name="Marletaz F."/>
            <person name="Cho S.-J."/>
            <person name="Edsinger-Gonzales E."/>
            <person name="Havlak P."/>
            <person name="Kuo D.-H."/>
            <person name="Larsson T."/>
            <person name="Lv J."/>
            <person name="Arendt D."/>
            <person name="Savage R."/>
            <person name="Osoegawa K."/>
            <person name="de Jong P."/>
            <person name="Lindberg D.R."/>
            <person name="Seaver E.C."/>
            <person name="Weisblat D.A."/>
            <person name="Putnam N.H."/>
            <person name="Grigoriev I.V."/>
            <person name="Rokhsar D.S."/>
        </authorList>
    </citation>
    <scope>NUCLEOTIDE SEQUENCE</scope>
</reference>
<dbReference type="AlphaFoldDB" id="T1G7H5"/>
<evidence type="ECO:0000313" key="3">
    <source>
        <dbReference type="EnsemblMetazoa" id="HelroP89777"/>
    </source>
</evidence>
<reference evidence="3" key="3">
    <citation type="submission" date="2015-06" db="UniProtKB">
        <authorList>
            <consortium name="EnsemblMetazoa"/>
        </authorList>
    </citation>
    <scope>IDENTIFICATION</scope>
</reference>
<dbReference type="STRING" id="6412.T1G7H5"/>
<accession>T1G7H5</accession>
<dbReference type="CTD" id="20217022"/>
<keyword evidence="4" id="KW-1185">Reference proteome</keyword>
<dbReference type="EMBL" id="AMQM01007747">
    <property type="status" value="NOT_ANNOTATED_CDS"/>
    <property type="molecule type" value="Genomic_DNA"/>
</dbReference>
<dbReference type="InterPro" id="IPR011989">
    <property type="entry name" value="ARM-like"/>
</dbReference>
<dbReference type="FunFam" id="1.25.10.10:FF:000257">
    <property type="entry name" value="Conidiophore development protein hymA"/>
    <property type="match status" value="1"/>
</dbReference>
<dbReference type="GO" id="GO:0035556">
    <property type="term" value="P:intracellular signal transduction"/>
    <property type="evidence" value="ECO:0000318"/>
    <property type="project" value="GO_Central"/>
</dbReference>
<dbReference type="OMA" id="ETFHVFK"/>
<evidence type="ECO:0000313" key="2">
    <source>
        <dbReference type="EMBL" id="ESN92199.1"/>
    </source>
</evidence>
<dbReference type="HOGENOM" id="CLU_035755_0_0_1"/>
<gene>
    <name evidence="3" type="primary">20217022</name>
    <name evidence="2" type="ORF">HELRODRAFT_89777</name>
</gene>
<name>T1G7H5_HELRO</name>
<dbReference type="eggNOG" id="KOG1566">
    <property type="taxonomic scope" value="Eukaryota"/>
</dbReference>
<dbReference type="Proteomes" id="UP000015101">
    <property type="component" value="Unassembled WGS sequence"/>
</dbReference>
<protein>
    <submittedName>
        <fullName evidence="2 3">Uncharacterized protein</fullName>
    </submittedName>
</protein>
<dbReference type="OrthoDB" id="609103at2759"/>
<dbReference type="GO" id="GO:0005737">
    <property type="term" value="C:cytoplasm"/>
    <property type="evidence" value="ECO:0007669"/>
    <property type="project" value="UniProtKB-ARBA"/>
</dbReference>
<dbReference type="Pfam" id="PF08569">
    <property type="entry name" value="Mo25"/>
    <property type="match status" value="1"/>
</dbReference>
<dbReference type="Gene3D" id="1.25.10.10">
    <property type="entry name" value="Leucine-rich Repeat Variant"/>
    <property type="match status" value="1"/>
</dbReference>